<dbReference type="AlphaFoldDB" id="A0A9D4ZXL7"/>
<gene>
    <name evidence="3" type="ORF">KIW84_073613</name>
</gene>
<dbReference type="EMBL" id="JAMSHJ010000007">
    <property type="protein sequence ID" value="KAI5387579.1"/>
    <property type="molecule type" value="Genomic_DNA"/>
</dbReference>
<dbReference type="Pfam" id="PF00240">
    <property type="entry name" value="ubiquitin"/>
    <property type="match status" value="2"/>
</dbReference>
<dbReference type="GO" id="GO:0003729">
    <property type="term" value="F:mRNA binding"/>
    <property type="evidence" value="ECO:0007669"/>
    <property type="project" value="UniProtKB-ARBA"/>
</dbReference>
<evidence type="ECO:0000259" key="2">
    <source>
        <dbReference type="PROSITE" id="PS50053"/>
    </source>
</evidence>
<keyword evidence="4" id="KW-1185">Reference proteome</keyword>
<dbReference type="SMART" id="SM00213">
    <property type="entry name" value="UBQ"/>
    <property type="match status" value="2"/>
</dbReference>
<dbReference type="InterPro" id="IPR029071">
    <property type="entry name" value="Ubiquitin-like_domsf"/>
</dbReference>
<dbReference type="PRINTS" id="PR00348">
    <property type="entry name" value="UBIQUITIN"/>
</dbReference>
<dbReference type="PROSITE" id="PS00299">
    <property type="entry name" value="UBIQUITIN_1"/>
    <property type="match status" value="2"/>
</dbReference>
<dbReference type="InterPro" id="IPR019954">
    <property type="entry name" value="Ubiquitin_CS"/>
</dbReference>
<protein>
    <submittedName>
        <fullName evidence="3">Polyubiquitin</fullName>
    </submittedName>
</protein>
<accession>A0A9D4ZXL7</accession>
<reference evidence="3 4" key="1">
    <citation type="journal article" date="2022" name="Nat. Genet.">
        <title>Improved pea reference genome and pan-genome highlight genomic features and evolutionary characteristics.</title>
        <authorList>
            <person name="Yang T."/>
            <person name="Liu R."/>
            <person name="Luo Y."/>
            <person name="Hu S."/>
            <person name="Wang D."/>
            <person name="Wang C."/>
            <person name="Pandey M.K."/>
            <person name="Ge S."/>
            <person name="Xu Q."/>
            <person name="Li N."/>
            <person name="Li G."/>
            <person name="Huang Y."/>
            <person name="Saxena R.K."/>
            <person name="Ji Y."/>
            <person name="Li M."/>
            <person name="Yan X."/>
            <person name="He Y."/>
            <person name="Liu Y."/>
            <person name="Wang X."/>
            <person name="Xiang C."/>
            <person name="Varshney R.K."/>
            <person name="Ding H."/>
            <person name="Gao S."/>
            <person name="Zong X."/>
        </authorList>
    </citation>
    <scope>NUCLEOTIDE SEQUENCE [LARGE SCALE GENOMIC DNA]</scope>
    <source>
        <strain evidence="3 4">cv. Zhongwan 6</strain>
    </source>
</reference>
<evidence type="ECO:0000256" key="1">
    <source>
        <dbReference type="ARBA" id="ARBA00022499"/>
    </source>
</evidence>
<dbReference type="Proteomes" id="UP001058974">
    <property type="component" value="Chromosome 7"/>
</dbReference>
<name>A0A9D4ZXL7_PEA</name>
<dbReference type="SUPFAM" id="SSF54236">
    <property type="entry name" value="Ubiquitin-like"/>
    <property type="match status" value="2"/>
</dbReference>
<evidence type="ECO:0000313" key="4">
    <source>
        <dbReference type="Proteomes" id="UP001058974"/>
    </source>
</evidence>
<dbReference type="PROSITE" id="PS50053">
    <property type="entry name" value="UBIQUITIN_2"/>
    <property type="match status" value="2"/>
</dbReference>
<sequence length="216" mass="24633">MFQTTLMLENGYLIGFNSKIGEVSKRFVQRYGKLSKEEISSFSKRRPSTQQMQIFVETLKGKSVETMSLEVESSDRIDDVKGKIEDKEGIPRDKQRLIYGGRTLKDGKTLDDYYIRKEDTLDLVLEQAGGMEILVKIFNGKTITLEVESCDTIEKVKAKIEDKEGIPADKQNLIFFGKALNDGGTLADYNIQKDNPYWENKSPELKALILWISEDT</sequence>
<comment type="caution">
    <text evidence="3">The sequence shown here is derived from an EMBL/GenBank/DDBJ whole genome shotgun (WGS) entry which is preliminary data.</text>
</comment>
<feature type="domain" description="Ubiquitin-like" evidence="2">
    <location>
        <begin position="131"/>
        <end position="195"/>
    </location>
</feature>
<dbReference type="InterPro" id="IPR019956">
    <property type="entry name" value="Ubiquitin_dom"/>
</dbReference>
<dbReference type="InterPro" id="IPR000626">
    <property type="entry name" value="Ubiquitin-like_dom"/>
</dbReference>
<dbReference type="InterPro" id="IPR050158">
    <property type="entry name" value="Ubiquitin_ubiquitin-like"/>
</dbReference>
<feature type="domain" description="Ubiquitin-like" evidence="2">
    <location>
        <begin position="52"/>
        <end position="130"/>
    </location>
</feature>
<dbReference type="FunFam" id="3.10.20.90:FF:000160">
    <property type="entry name" value="Polyubiquitin-C"/>
    <property type="match status" value="2"/>
</dbReference>
<evidence type="ECO:0000313" key="3">
    <source>
        <dbReference type="EMBL" id="KAI5387579.1"/>
    </source>
</evidence>
<dbReference type="Gramene" id="Psat07G0361300-T1">
    <property type="protein sequence ID" value="KAI5387579.1"/>
    <property type="gene ID" value="KIW84_073613"/>
</dbReference>
<keyword evidence="1" id="KW-1017">Isopeptide bond</keyword>
<dbReference type="PANTHER" id="PTHR10666">
    <property type="entry name" value="UBIQUITIN"/>
    <property type="match status" value="1"/>
</dbReference>
<dbReference type="Gene3D" id="3.10.20.90">
    <property type="entry name" value="Phosphatidylinositol 3-kinase Catalytic Subunit, Chain A, domain 1"/>
    <property type="match status" value="2"/>
</dbReference>
<organism evidence="3 4">
    <name type="scientific">Pisum sativum</name>
    <name type="common">Garden pea</name>
    <name type="synonym">Lathyrus oleraceus</name>
    <dbReference type="NCBI Taxonomy" id="3888"/>
    <lineage>
        <taxon>Eukaryota</taxon>
        <taxon>Viridiplantae</taxon>
        <taxon>Streptophyta</taxon>
        <taxon>Embryophyta</taxon>
        <taxon>Tracheophyta</taxon>
        <taxon>Spermatophyta</taxon>
        <taxon>Magnoliopsida</taxon>
        <taxon>eudicotyledons</taxon>
        <taxon>Gunneridae</taxon>
        <taxon>Pentapetalae</taxon>
        <taxon>rosids</taxon>
        <taxon>fabids</taxon>
        <taxon>Fabales</taxon>
        <taxon>Fabaceae</taxon>
        <taxon>Papilionoideae</taxon>
        <taxon>50 kb inversion clade</taxon>
        <taxon>NPAAA clade</taxon>
        <taxon>Hologalegina</taxon>
        <taxon>IRL clade</taxon>
        <taxon>Fabeae</taxon>
        <taxon>Lathyrus</taxon>
    </lineage>
</organism>
<proteinExistence type="predicted"/>